<organism evidence="1 2">
    <name type="scientific">Myroides marinus</name>
    <dbReference type="NCBI Taxonomy" id="703342"/>
    <lineage>
        <taxon>Bacteria</taxon>
        <taxon>Pseudomonadati</taxon>
        <taxon>Bacteroidota</taxon>
        <taxon>Flavobacteriia</taxon>
        <taxon>Flavobacteriales</taxon>
        <taxon>Flavobacteriaceae</taxon>
        <taxon>Myroides</taxon>
    </lineage>
</organism>
<evidence type="ECO:0008006" key="3">
    <source>
        <dbReference type="Google" id="ProtNLM"/>
    </source>
</evidence>
<gene>
    <name evidence="1" type="ORF">AV926_13285</name>
</gene>
<keyword evidence="2" id="KW-1185">Reference proteome</keyword>
<dbReference type="RefSeq" id="WP_038987307.1">
    <property type="nucleotide sequence ID" value="NZ_JWJO01000045.1"/>
</dbReference>
<name>A0A163XK91_9FLAO</name>
<dbReference type="SUPFAM" id="SSF69322">
    <property type="entry name" value="Tricorn protease domain 2"/>
    <property type="match status" value="1"/>
</dbReference>
<protein>
    <recommendedName>
        <fullName evidence="3">TolB-like 6-blade propeller-like</fullName>
    </recommendedName>
</protein>
<dbReference type="EMBL" id="LQNU01000066">
    <property type="protein sequence ID" value="KZE78013.1"/>
    <property type="molecule type" value="Genomic_DNA"/>
</dbReference>
<dbReference type="OrthoDB" id="680253at2"/>
<sequence>MIINRAAKRGLFEFNKDHNVEGLMVYDFKEDKCIRLDRYKDWRINALSSDGQYVAINKISETTKAYKTDFAIVKVDTQEEIFMTNKYCVYDAAFSLESDKVLLVVHNKKPFCLDLKTKEITAEMPKNIRTYQGSFNKITNQFIAPSETLKDTVYLFDFNSGETTKLKFGLKEKIGGMQYLNDQKHLIVITESSIVYCLDEDYKVIWKTDFNTLFDYPVRINASRVLQTEDSKYFMVDASSTETNDWGAEYTLEVETGKLINTVESYQYRGRVQDVYFENKVLLYTYSTLDVVTGEVKELNLNL</sequence>
<proteinExistence type="predicted"/>
<comment type="caution">
    <text evidence="1">The sequence shown here is derived from an EMBL/GenBank/DDBJ whole genome shotgun (WGS) entry which is preliminary data.</text>
</comment>
<evidence type="ECO:0000313" key="1">
    <source>
        <dbReference type="EMBL" id="KZE78013.1"/>
    </source>
</evidence>
<dbReference type="Proteomes" id="UP000076630">
    <property type="component" value="Unassembled WGS sequence"/>
</dbReference>
<accession>A0A163XK91</accession>
<dbReference type="AlphaFoldDB" id="A0A163XK91"/>
<reference evidence="1 2" key="1">
    <citation type="submission" date="2016-01" db="EMBL/GenBank/DDBJ databases">
        <title>Whole genome sequencing of Myroides marinus L41.</title>
        <authorList>
            <person name="Hong K.W."/>
        </authorList>
    </citation>
    <scope>NUCLEOTIDE SEQUENCE [LARGE SCALE GENOMIC DNA]</scope>
    <source>
        <strain evidence="1 2">L41</strain>
    </source>
</reference>
<evidence type="ECO:0000313" key="2">
    <source>
        <dbReference type="Proteomes" id="UP000076630"/>
    </source>
</evidence>